<dbReference type="AlphaFoldDB" id="A0AAD1RYR9"/>
<protein>
    <submittedName>
        <fullName evidence="1">Uncharacterized protein</fullName>
    </submittedName>
</protein>
<reference evidence="1" key="1">
    <citation type="submission" date="2022-03" db="EMBL/GenBank/DDBJ databases">
        <authorList>
            <person name="Alioto T."/>
            <person name="Alioto T."/>
            <person name="Gomez Garrido J."/>
        </authorList>
    </citation>
    <scope>NUCLEOTIDE SEQUENCE</scope>
</reference>
<gene>
    <name evidence="1" type="ORF">PECUL_23A046458</name>
</gene>
<dbReference type="EMBL" id="OW240915">
    <property type="protein sequence ID" value="CAH2284305.1"/>
    <property type="molecule type" value="Genomic_DNA"/>
</dbReference>
<evidence type="ECO:0000313" key="1">
    <source>
        <dbReference type="EMBL" id="CAH2284305.1"/>
    </source>
</evidence>
<accession>A0AAD1RYR9</accession>
<name>A0AAD1RYR9_PELCU</name>
<evidence type="ECO:0000313" key="2">
    <source>
        <dbReference type="Proteomes" id="UP001295444"/>
    </source>
</evidence>
<keyword evidence="2" id="KW-1185">Reference proteome</keyword>
<dbReference type="Proteomes" id="UP001295444">
    <property type="component" value="Chromosome 04"/>
</dbReference>
<proteinExistence type="predicted"/>
<organism evidence="1 2">
    <name type="scientific">Pelobates cultripes</name>
    <name type="common">Western spadefoot toad</name>
    <dbReference type="NCBI Taxonomy" id="61616"/>
    <lineage>
        <taxon>Eukaryota</taxon>
        <taxon>Metazoa</taxon>
        <taxon>Chordata</taxon>
        <taxon>Craniata</taxon>
        <taxon>Vertebrata</taxon>
        <taxon>Euteleostomi</taxon>
        <taxon>Amphibia</taxon>
        <taxon>Batrachia</taxon>
        <taxon>Anura</taxon>
        <taxon>Pelobatoidea</taxon>
        <taxon>Pelobatidae</taxon>
        <taxon>Pelobates</taxon>
    </lineage>
</organism>
<sequence>MADEADFHAPEGLQAWLCAAIADSLPKALAAFHGDTPSPPRNLHSAPLGSDLGDSLRSVDMGSAYDHLMEEGYDALDEYRADTSGAASPGEGILSGQSRYVRETLLDSPLTDHHRAPPTSADDQGEILYPSGCPLFDPRLIKHLCYAELGPLDYWFTPWIRRLE</sequence>